<dbReference type="RefSeq" id="WP_377603311.1">
    <property type="nucleotide sequence ID" value="NZ_JBHUME010000008.1"/>
</dbReference>
<accession>A0ABW5PDT3</accession>
<dbReference type="EMBL" id="JBHUME010000008">
    <property type="protein sequence ID" value="MFD2613313.1"/>
    <property type="molecule type" value="Genomic_DNA"/>
</dbReference>
<proteinExistence type="predicted"/>
<gene>
    <name evidence="1" type="ORF">ACFSUF_12855</name>
</gene>
<comment type="caution">
    <text evidence="1">The sequence shown here is derived from an EMBL/GenBank/DDBJ whole genome shotgun (WGS) entry which is preliminary data.</text>
</comment>
<dbReference type="Proteomes" id="UP001597541">
    <property type="component" value="Unassembled WGS sequence"/>
</dbReference>
<sequence>MATIIPFNLQKAKGRTADSSHWDSPNHVYKGYPYLAPGLPLRSDMQWYTDPQRHFGTWVVNASPYPIEFNGYQYGWSGLVYKSTAPVYESANVPSLLMRKHLAWIVDLEGYGQYGIVEENGTLWVPSVRPEGWMPPEEQ</sequence>
<evidence type="ECO:0000313" key="1">
    <source>
        <dbReference type="EMBL" id="MFD2613313.1"/>
    </source>
</evidence>
<reference evidence="2" key="1">
    <citation type="journal article" date="2019" name="Int. J. Syst. Evol. Microbiol.">
        <title>The Global Catalogue of Microorganisms (GCM) 10K type strain sequencing project: providing services to taxonomists for standard genome sequencing and annotation.</title>
        <authorList>
            <consortium name="The Broad Institute Genomics Platform"/>
            <consortium name="The Broad Institute Genome Sequencing Center for Infectious Disease"/>
            <person name="Wu L."/>
            <person name="Ma J."/>
        </authorList>
    </citation>
    <scope>NUCLEOTIDE SEQUENCE [LARGE SCALE GENOMIC DNA]</scope>
    <source>
        <strain evidence="2">KCTC 3950</strain>
    </source>
</reference>
<name>A0ABW5PDT3_9BACL</name>
<evidence type="ECO:0000313" key="2">
    <source>
        <dbReference type="Proteomes" id="UP001597541"/>
    </source>
</evidence>
<organism evidence="1 2">
    <name type="scientific">Paenibacillus gansuensis</name>
    <dbReference type="NCBI Taxonomy" id="306542"/>
    <lineage>
        <taxon>Bacteria</taxon>
        <taxon>Bacillati</taxon>
        <taxon>Bacillota</taxon>
        <taxon>Bacilli</taxon>
        <taxon>Bacillales</taxon>
        <taxon>Paenibacillaceae</taxon>
        <taxon>Paenibacillus</taxon>
    </lineage>
</organism>
<protein>
    <submittedName>
        <fullName evidence="1">Uncharacterized protein</fullName>
    </submittedName>
</protein>
<keyword evidence="2" id="KW-1185">Reference proteome</keyword>